<sequence length="96" mass="10370">MLFVRDLGELLAVRRKLVVCAATYGFRLTTLFAQSVGQPDIAFDIFTSLLESDGSPLIVPTLHHLAHLGNPLAVRDHLNHSGHPVLVATEGAEPTC</sequence>
<proteinExistence type="predicted"/>
<evidence type="ECO:0000313" key="1">
    <source>
        <dbReference type="EMBL" id="GAA1693901.1"/>
    </source>
</evidence>
<protein>
    <submittedName>
        <fullName evidence="1">Uncharacterized protein</fullName>
    </submittedName>
</protein>
<name>A0ABN2HUP3_9ACTN</name>
<dbReference type="Proteomes" id="UP001500280">
    <property type="component" value="Unassembled WGS sequence"/>
</dbReference>
<organism evidence="1 2">
    <name type="scientific">Kribbella yunnanensis</name>
    <dbReference type="NCBI Taxonomy" id="190194"/>
    <lineage>
        <taxon>Bacteria</taxon>
        <taxon>Bacillati</taxon>
        <taxon>Actinomycetota</taxon>
        <taxon>Actinomycetes</taxon>
        <taxon>Propionibacteriales</taxon>
        <taxon>Kribbellaceae</taxon>
        <taxon>Kribbella</taxon>
    </lineage>
</organism>
<keyword evidence="2" id="KW-1185">Reference proteome</keyword>
<reference evidence="1 2" key="1">
    <citation type="journal article" date="2019" name="Int. J. Syst. Evol. Microbiol.">
        <title>The Global Catalogue of Microorganisms (GCM) 10K type strain sequencing project: providing services to taxonomists for standard genome sequencing and annotation.</title>
        <authorList>
            <consortium name="The Broad Institute Genomics Platform"/>
            <consortium name="The Broad Institute Genome Sequencing Center for Infectious Disease"/>
            <person name="Wu L."/>
            <person name="Ma J."/>
        </authorList>
    </citation>
    <scope>NUCLEOTIDE SEQUENCE [LARGE SCALE GENOMIC DNA]</scope>
    <source>
        <strain evidence="1 2">JCM 14307</strain>
    </source>
</reference>
<dbReference type="EMBL" id="BAAANF010000016">
    <property type="protein sequence ID" value="GAA1693901.1"/>
    <property type="molecule type" value="Genomic_DNA"/>
</dbReference>
<comment type="caution">
    <text evidence="1">The sequence shown here is derived from an EMBL/GenBank/DDBJ whole genome shotgun (WGS) entry which is preliminary data.</text>
</comment>
<evidence type="ECO:0000313" key="2">
    <source>
        <dbReference type="Proteomes" id="UP001500280"/>
    </source>
</evidence>
<gene>
    <name evidence="1" type="ORF">GCM10009745_44320</name>
</gene>
<accession>A0ABN2HUP3</accession>